<evidence type="ECO:0000313" key="2">
    <source>
        <dbReference type="EMBL" id="MDP9499479.1"/>
    </source>
</evidence>
<accession>A0ABT9KBM8</accession>
<dbReference type="InterPro" id="IPR019613">
    <property type="entry name" value="DUF4198"/>
</dbReference>
<gene>
    <name evidence="2" type="ORF">O7M46_00700</name>
</gene>
<reference evidence="2 3" key="1">
    <citation type="submission" date="2022-12" db="EMBL/GenBank/DDBJ databases">
        <title>Genome sequence of Pasteurellaceae Bisgaard Taxon 45.</title>
        <authorList>
            <person name="Foggin C."/>
            <person name="Rosen L.E."/>
            <person name="Henton M."/>
            <person name="Buys A."/>
            <person name="Floyd T."/>
            <person name="Turner A.D."/>
            <person name="Tarbin J."/>
            <person name="Lloyd A.S."/>
            <person name="Chaitezvi C."/>
            <person name="Ellis R.J."/>
            <person name="Roberts H.C."/>
            <person name="Dastjerdi A."/>
            <person name="Nunez A."/>
            <person name="Van Vliet A.H."/>
            <person name="Steinbach F."/>
        </authorList>
    </citation>
    <scope>NUCLEOTIDE SEQUENCE [LARGE SCALE GENOMIC DNA]</scope>
    <source>
        <strain evidence="2 3">VF20HR</strain>
    </source>
</reference>
<name>A0ABT9KBM8_9PAST</name>
<organism evidence="2 3">
    <name type="scientific">Bisgaard Taxon 45</name>
    <dbReference type="NCBI Taxonomy" id="304289"/>
    <lineage>
        <taxon>Bacteria</taxon>
        <taxon>Pseudomonadati</taxon>
        <taxon>Pseudomonadota</taxon>
        <taxon>Gammaproteobacteria</taxon>
        <taxon>Pasteurellales</taxon>
        <taxon>Pasteurellaceae</taxon>
    </lineage>
</organism>
<dbReference type="EMBL" id="JAQAHH010000001">
    <property type="protein sequence ID" value="MDP9499479.1"/>
    <property type="molecule type" value="Genomic_DNA"/>
</dbReference>
<keyword evidence="1" id="KW-0732">Signal</keyword>
<proteinExistence type="predicted"/>
<dbReference type="Pfam" id="PF10670">
    <property type="entry name" value="DUF4198"/>
    <property type="match status" value="1"/>
</dbReference>
<keyword evidence="3" id="KW-1185">Reference proteome</keyword>
<evidence type="ECO:0000256" key="1">
    <source>
        <dbReference type="SAM" id="SignalP"/>
    </source>
</evidence>
<protein>
    <submittedName>
        <fullName evidence="2">DUF4198 domain-containing protein</fullName>
    </submittedName>
</protein>
<comment type="caution">
    <text evidence="2">The sequence shown here is derived from an EMBL/GenBank/DDBJ whole genome shotgun (WGS) entry which is preliminary data.</text>
</comment>
<sequence length="237" mass="26410">MKKTIALSLLATLFSLNAVAHSAWFATQQDKLAIIYGHGAENNAYKPAQVKELVAYAKGERMTVQRKDHADFVSVVPEKAEVLGAVFYNGFWTKLKNGKWEQKPRAEIKGEVEFTTESTKYAVTLLDHHAKPKAVGYPLEIVPEQNPLHMHEGDSVTVQVLWQGKPLAGAKVTNDYINLGKDAYKETDKDGKVTLQIRNEGLNVFEVGHKGEHADKAKADRFSISATYSFVLAHHEH</sequence>
<evidence type="ECO:0000313" key="3">
    <source>
        <dbReference type="Proteomes" id="UP001224083"/>
    </source>
</evidence>
<feature type="chain" id="PRO_5046627871" evidence="1">
    <location>
        <begin position="23"/>
        <end position="237"/>
    </location>
</feature>
<dbReference type="Proteomes" id="UP001224083">
    <property type="component" value="Unassembled WGS sequence"/>
</dbReference>
<feature type="signal peptide" evidence="1">
    <location>
        <begin position="1"/>
        <end position="22"/>
    </location>
</feature>